<reference evidence="1 2" key="1">
    <citation type="journal article" date="2022" name="Genome Biol. Evol.">
        <title>The Spruce Budworm Genome: Reconstructing the Evolutionary History of Antifreeze Proteins.</title>
        <authorList>
            <person name="Beliveau C."/>
            <person name="Gagne P."/>
            <person name="Picq S."/>
            <person name="Vernygora O."/>
            <person name="Keeling C.I."/>
            <person name="Pinkney K."/>
            <person name="Doucet D."/>
            <person name="Wen F."/>
            <person name="Johnston J.S."/>
            <person name="Maaroufi H."/>
            <person name="Boyle B."/>
            <person name="Laroche J."/>
            <person name="Dewar K."/>
            <person name="Juretic N."/>
            <person name="Blackburn G."/>
            <person name="Nisole A."/>
            <person name="Brunet B."/>
            <person name="Brandao M."/>
            <person name="Lumley L."/>
            <person name="Duan J."/>
            <person name="Quan G."/>
            <person name="Lucarotti C.J."/>
            <person name="Roe A.D."/>
            <person name="Sperling F.A.H."/>
            <person name="Levesque R.C."/>
            <person name="Cusson M."/>
        </authorList>
    </citation>
    <scope>NUCLEOTIDE SEQUENCE [LARGE SCALE GENOMIC DNA]</scope>
    <source>
        <strain evidence="1">Glfc:IPQL:Cfum</strain>
    </source>
</reference>
<dbReference type="Proteomes" id="UP001064048">
    <property type="component" value="Chromosome 6"/>
</dbReference>
<gene>
    <name evidence="1" type="ORF">MSG28_004197</name>
</gene>
<keyword evidence="2" id="KW-1185">Reference proteome</keyword>
<accession>A0ACC0KIG5</accession>
<comment type="caution">
    <text evidence="1">The sequence shown here is derived from an EMBL/GenBank/DDBJ whole genome shotgun (WGS) entry which is preliminary data.</text>
</comment>
<protein>
    <submittedName>
        <fullName evidence="1">Uncharacterized protein</fullName>
    </submittedName>
</protein>
<evidence type="ECO:0000313" key="2">
    <source>
        <dbReference type="Proteomes" id="UP001064048"/>
    </source>
</evidence>
<proteinExistence type="predicted"/>
<dbReference type="EMBL" id="CM046106">
    <property type="protein sequence ID" value="KAI8436090.1"/>
    <property type="molecule type" value="Genomic_DNA"/>
</dbReference>
<evidence type="ECO:0000313" key="1">
    <source>
        <dbReference type="EMBL" id="KAI8436090.1"/>
    </source>
</evidence>
<name>A0ACC0KIG5_CHOFU</name>
<sequence>MNRSSMKLVFRTGYNLNRRLGILLCTNKSIQRPFLSTVVTEKMKFLNVAEKNDAAKNIAMHLSRGTSRRREGLSQYNKIYEFEAEVNHQKAEMVMTSVSGHLLALEFVGSYKHWQSCNPLVLFDAPVFKYCPDNYDKIKKTLEREVRSCHGLIIWTDCDREGENIGFEIIQVCTAIKSNLQVYRAKFSEITAISVKRALQNLEQPNKNISDAVDVRQELDLRIGAAFTRFQTLRLQKVFPSKLADSLVSYGSCQFPTLGFVVERYRAVENFVAEQFWKIKVNHTINNLSVDFNWERIRLFDQEACQELEKSASRKLRINAKETMKLAEKLYTQGFISYPRTETNEFPKEMNLGQLVGQQTGDPNWGSFAQGILDSGGPTPRQGNKSDKAHPPIHPTKYTNNLSGNEQRLYEFIVRSFLACCSKDAQGQETTVVIDIANEKFSANGLMITARNYLDVYPYDKWSSKEIHVYEMGQTFNPTNIDMVEGSTQPPHLLTEADLIALMEKHGIGTDATHAEHIETIKNRSYVALADAIHFVPGLLGMGLVEGYDAMGLTISKPHLRAQLEADLKAISEGRKQPQLVLAEQIAKYKEVYVTVAEEANKIDAALAERFCERPAQYNPGTDALPIDMPSALKCPKCGSDMVVRQKKNNTDEFYIGCLSYPNCKNAVWFPTIVKTLQVLNDTCTTCGPHYKKLKFEWRNNSISHLYPPPYICCIGGCDTTFLELMKINISSVKAVPESRSQSSVNNSNSTNASDSTRSNSNSTRSNITRTNSVEVLPARQNWNQNNTNIQAQNQNIVNQNQPRQPQPNQPRQFMPPLAANRAQNRPNAGAMPTPRTSDGDDNNVLCGCNQPAIMLTVRKQNANFGKQFYKCPIGKENGGCDFFLWAPESQTSQPAQNFDTPPATNSWNNDPPSNNISTTRGWGITPSFSRDSFPGNDDDVMCNCGLPCKKITVHKEGPNKGRPFYGCPKEFNSRCNFFQWADAAGGGGSVISPAVLLIQPKHNNASTCCFTAGLASKMVLAIRADLAQGPTTCKIASSYHKVTGELGSSTSTSTRGGGGAGGALAGAREDGPRTRKCGLCRQEGHTRARCPNNNSN</sequence>
<organism evidence="1 2">
    <name type="scientific">Choristoneura fumiferana</name>
    <name type="common">Spruce budworm moth</name>
    <name type="synonym">Archips fumiferana</name>
    <dbReference type="NCBI Taxonomy" id="7141"/>
    <lineage>
        <taxon>Eukaryota</taxon>
        <taxon>Metazoa</taxon>
        <taxon>Ecdysozoa</taxon>
        <taxon>Arthropoda</taxon>
        <taxon>Hexapoda</taxon>
        <taxon>Insecta</taxon>
        <taxon>Pterygota</taxon>
        <taxon>Neoptera</taxon>
        <taxon>Endopterygota</taxon>
        <taxon>Lepidoptera</taxon>
        <taxon>Glossata</taxon>
        <taxon>Ditrysia</taxon>
        <taxon>Tortricoidea</taxon>
        <taxon>Tortricidae</taxon>
        <taxon>Tortricinae</taxon>
        <taxon>Choristoneura</taxon>
    </lineage>
</organism>